<dbReference type="SUPFAM" id="SSF47616">
    <property type="entry name" value="GST C-terminal domain-like"/>
    <property type="match status" value="1"/>
</dbReference>
<evidence type="ECO:0000313" key="4">
    <source>
        <dbReference type="Proteomes" id="UP000028924"/>
    </source>
</evidence>
<dbReference type="GO" id="GO:0016740">
    <property type="term" value="F:transferase activity"/>
    <property type="evidence" value="ECO:0007669"/>
    <property type="project" value="UniProtKB-KW"/>
</dbReference>
<proteinExistence type="predicted"/>
<evidence type="ECO:0000313" key="5">
    <source>
        <dbReference type="Proteomes" id="UP000279271"/>
    </source>
</evidence>
<dbReference type="EMBL" id="QOKY01000172">
    <property type="protein sequence ID" value="RMZ54839.1"/>
    <property type="molecule type" value="Genomic_DNA"/>
</dbReference>
<evidence type="ECO:0000313" key="3">
    <source>
        <dbReference type="EMBL" id="RMZ54839.1"/>
    </source>
</evidence>
<dbReference type="OrthoDB" id="1935530at2759"/>
<reference evidence="5" key="2">
    <citation type="journal article" date="2018" name="Algal Res.">
        <title>Characterization of plant carbon substrate utilization by Auxenochlorella protothecoides.</title>
        <authorList>
            <person name="Vogler B.W."/>
            <person name="Starkenburg S.R."/>
            <person name="Sudasinghe N."/>
            <person name="Schambach J.Y."/>
            <person name="Rollin J.A."/>
            <person name="Pattathil S."/>
            <person name="Barry A.N."/>
        </authorList>
    </citation>
    <scope>NUCLEOTIDE SEQUENCE [LARGE SCALE GENOMIC DNA]</scope>
    <source>
        <strain evidence="5">UTEX 25</strain>
    </source>
</reference>
<dbReference type="eggNOG" id="KOG1422">
    <property type="taxonomic scope" value="Eukaryota"/>
</dbReference>
<dbReference type="PANTHER" id="PTHR44420:SF2">
    <property type="entry name" value="GLUTATHIONE S-TRANSFERASE DHAR2-RELATED"/>
    <property type="match status" value="1"/>
</dbReference>
<dbReference type="AlphaFoldDB" id="A0A087STA5"/>
<dbReference type="KEGG" id="apro:F751_6478"/>
<organism evidence="2 4">
    <name type="scientific">Auxenochlorella protothecoides</name>
    <name type="common">Green microalga</name>
    <name type="synonym">Chlorella protothecoides</name>
    <dbReference type="NCBI Taxonomy" id="3075"/>
    <lineage>
        <taxon>Eukaryota</taxon>
        <taxon>Viridiplantae</taxon>
        <taxon>Chlorophyta</taxon>
        <taxon>core chlorophytes</taxon>
        <taxon>Trebouxiophyceae</taxon>
        <taxon>Chlorellales</taxon>
        <taxon>Chlorellaceae</taxon>
        <taxon>Auxenochlorella</taxon>
    </lineage>
</organism>
<dbReference type="InterPro" id="IPR036282">
    <property type="entry name" value="Glutathione-S-Trfase_C_sf"/>
</dbReference>
<dbReference type="STRING" id="3075.A0A087STA5"/>
<dbReference type="InterPro" id="IPR044627">
    <property type="entry name" value="DHAR1/2/3/4"/>
</dbReference>
<dbReference type="GO" id="GO:0033355">
    <property type="term" value="P:ascorbate glutathione cycle"/>
    <property type="evidence" value="ECO:0007669"/>
    <property type="project" value="InterPro"/>
</dbReference>
<keyword evidence="1 2" id="KW-0808">Transferase</keyword>
<reference evidence="3" key="4">
    <citation type="submission" date="2018-11" db="EMBL/GenBank/DDBJ databases">
        <title>Characterization of plant carbon substrate utilization by Auxenochlorella protothecoides.</title>
        <authorList>
            <person name="Vogler B.W."/>
            <person name="Starkenburg S.R."/>
            <person name="Sudasinghe N."/>
            <person name="Schambach J.Y."/>
            <person name="Rollin J.A."/>
            <person name="Pattathil S."/>
            <person name="Barry A.N."/>
        </authorList>
    </citation>
    <scope>NUCLEOTIDE SEQUENCE [LARGE SCALE GENOMIC DNA]</scope>
    <source>
        <strain evidence="3">UTEX 25</strain>
    </source>
</reference>
<dbReference type="PANTHER" id="PTHR44420">
    <property type="entry name" value="GLUTATHIONE S-TRANSFERASE DHAR2-RELATED"/>
    <property type="match status" value="1"/>
</dbReference>
<name>A0A087STA5_AUXPR</name>
<accession>A0A087STA5</accession>
<dbReference type="Gene3D" id="1.20.1050.10">
    <property type="match status" value="1"/>
</dbReference>
<dbReference type="GO" id="GO:0045174">
    <property type="term" value="F:glutathione dehydrogenase (ascorbate) activity"/>
    <property type="evidence" value="ECO:0007669"/>
    <property type="project" value="InterPro"/>
</dbReference>
<dbReference type="EMBL" id="KL662185">
    <property type="protein sequence ID" value="KFM28959.1"/>
    <property type="molecule type" value="Genomic_DNA"/>
</dbReference>
<keyword evidence="4" id="KW-1185">Reference proteome</keyword>
<dbReference type="GeneID" id="23617869"/>
<sequence length="181" mass="20106">MAGKERFEVAVKGLPKDGAKSSFEGKLGDYSAAIVDYIEDEIPEPPLGKSGDSKNVGEGLFPAFVSYLQSFDKAEEKEKRSYLRTKLQEIDTFLQAGGGADSHKPYIHGKSVGPNDLELAPKIHHVQLVTKQFKDWDVYTAFPAIGEYAGAMQNRQSWKNTKYEDGLVIQEWGDKVKSFKG</sequence>
<dbReference type="Proteomes" id="UP000279271">
    <property type="component" value="Unassembled WGS sequence"/>
</dbReference>
<evidence type="ECO:0000313" key="2">
    <source>
        <dbReference type="EMBL" id="KFM28959.1"/>
    </source>
</evidence>
<reference evidence="2 4" key="1">
    <citation type="journal article" date="2014" name="BMC Genomics">
        <title>Oil accumulation mechanisms of the oleaginous microalga Chlorella protothecoides revealed through its genome, transcriptomes, and proteomes.</title>
        <authorList>
            <person name="Gao C."/>
            <person name="Wang Y."/>
            <person name="Shen Y."/>
            <person name="Yan D."/>
            <person name="He X."/>
            <person name="Dai J."/>
            <person name="Wu Q."/>
        </authorList>
    </citation>
    <scope>NUCLEOTIDE SEQUENCE [LARGE SCALE GENOMIC DNA]</scope>
    <source>
        <strain evidence="2 4">0710</strain>
    </source>
</reference>
<dbReference type="Proteomes" id="UP000028924">
    <property type="component" value="Unassembled WGS sequence"/>
</dbReference>
<dbReference type="RefSeq" id="XP_011402008.1">
    <property type="nucleotide sequence ID" value="XM_011403706.1"/>
</dbReference>
<gene>
    <name evidence="3" type="ORF">APUTEX25_000356</name>
    <name evidence="2" type="ORF">F751_6478</name>
</gene>
<reference evidence="3" key="3">
    <citation type="submission" date="2018-10" db="EMBL/GenBank/DDBJ databases">
        <authorList>
            <person name="Hovde B."/>
            <person name="Zhang X."/>
        </authorList>
    </citation>
    <scope>NUCLEOTIDE SEQUENCE [LARGE SCALE GENOMIC DNA]</scope>
    <source>
        <strain evidence="3">UTEX 25</strain>
    </source>
</reference>
<evidence type="ECO:0000256" key="1">
    <source>
        <dbReference type="ARBA" id="ARBA00022679"/>
    </source>
</evidence>
<protein>
    <submittedName>
        <fullName evidence="2">Glutathione S-transferase DHAR2</fullName>
    </submittedName>
</protein>